<accession>A0AAE1K854</accession>
<keyword evidence="2" id="KW-1185">Reference proteome</keyword>
<dbReference type="Proteomes" id="UP001286313">
    <property type="component" value="Unassembled WGS sequence"/>
</dbReference>
<gene>
    <name evidence="1" type="ORF">Pcinc_029047</name>
</gene>
<protein>
    <submittedName>
        <fullName evidence="1">Uncharacterized protein</fullName>
    </submittedName>
</protein>
<reference evidence="1" key="1">
    <citation type="submission" date="2023-10" db="EMBL/GenBank/DDBJ databases">
        <title>Genome assemblies of two species of porcelain crab, Petrolisthes cinctipes and Petrolisthes manimaculis (Anomura: Porcellanidae).</title>
        <authorList>
            <person name="Angst P."/>
        </authorList>
    </citation>
    <scope>NUCLEOTIDE SEQUENCE</scope>
    <source>
        <strain evidence="1">PB745_01</strain>
        <tissue evidence="1">Gill</tissue>
    </source>
</reference>
<dbReference type="AlphaFoldDB" id="A0AAE1K854"/>
<organism evidence="1 2">
    <name type="scientific">Petrolisthes cinctipes</name>
    <name type="common">Flat porcelain crab</name>
    <dbReference type="NCBI Taxonomy" id="88211"/>
    <lineage>
        <taxon>Eukaryota</taxon>
        <taxon>Metazoa</taxon>
        <taxon>Ecdysozoa</taxon>
        <taxon>Arthropoda</taxon>
        <taxon>Crustacea</taxon>
        <taxon>Multicrustacea</taxon>
        <taxon>Malacostraca</taxon>
        <taxon>Eumalacostraca</taxon>
        <taxon>Eucarida</taxon>
        <taxon>Decapoda</taxon>
        <taxon>Pleocyemata</taxon>
        <taxon>Anomura</taxon>
        <taxon>Galatheoidea</taxon>
        <taxon>Porcellanidae</taxon>
        <taxon>Petrolisthes</taxon>
    </lineage>
</organism>
<name>A0AAE1K854_PETCI</name>
<evidence type="ECO:0000313" key="1">
    <source>
        <dbReference type="EMBL" id="KAK3865343.1"/>
    </source>
</evidence>
<evidence type="ECO:0000313" key="2">
    <source>
        <dbReference type="Proteomes" id="UP001286313"/>
    </source>
</evidence>
<proteinExistence type="predicted"/>
<comment type="caution">
    <text evidence="1">The sequence shown here is derived from an EMBL/GenBank/DDBJ whole genome shotgun (WGS) entry which is preliminary data.</text>
</comment>
<dbReference type="EMBL" id="JAWQEG010003612">
    <property type="protein sequence ID" value="KAK3865343.1"/>
    <property type="molecule type" value="Genomic_DNA"/>
</dbReference>
<sequence>MKGGRNVKGSSVGVDGEESSVDEVWMCAVLCHGGVVAVSGEESSVGEVLLLCAVVCEGGGVGVDGEESSVGEVLCSVVEVVLVLMSI</sequence>